<dbReference type="Gene3D" id="1.20.910.10">
    <property type="entry name" value="Heme oxygenase-like"/>
    <property type="match status" value="1"/>
</dbReference>
<comment type="caution">
    <text evidence="2">The sequence shown here is derived from an EMBL/GenBank/DDBJ whole genome shotgun (WGS) entry which is preliminary data.</text>
</comment>
<reference evidence="3" key="1">
    <citation type="journal article" date="2019" name="Int. J. Syst. Evol. Microbiol.">
        <title>The Global Catalogue of Microorganisms (GCM) 10K type strain sequencing project: providing services to taxonomists for standard genome sequencing and annotation.</title>
        <authorList>
            <consortium name="The Broad Institute Genomics Platform"/>
            <consortium name="The Broad Institute Genome Sequencing Center for Infectious Disease"/>
            <person name="Wu L."/>
            <person name="Ma J."/>
        </authorList>
    </citation>
    <scope>NUCLEOTIDE SEQUENCE [LARGE SCALE GENOMIC DNA]</scope>
    <source>
        <strain evidence="3">CCUG 63369</strain>
    </source>
</reference>
<dbReference type="Proteomes" id="UP001596956">
    <property type="component" value="Unassembled WGS sequence"/>
</dbReference>
<keyword evidence="3" id="KW-1185">Reference proteome</keyword>
<feature type="region of interest" description="Disordered" evidence="1">
    <location>
        <begin position="347"/>
        <end position="388"/>
    </location>
</feature>
<feature type="compositionally biased region" description="Pro residues" evidence="1">
    <location>
        <begin position="357"/>
        <end position="366"/>
    </location>
</feature>
<accession>A0ABW3BC37</accession>
<protein>
    <submittedName>
        <fullName evidence="2">Iron-containing redox enzyme family protein</fullName>
        <ecNumber evidence="2">1.-.-.-</ecNumber>
    </submittedName>
</protein>
<dbReference type="EMBL" id="JBHTHR010000010">
    <property type="protein sequence ID" value="MFD0799919.1"/>
    <property type="molecule type" value="Genomic_DNA"/>
</dbReference>
<evidence type="ECO:0000313" key="2">
    <source>
        <dbReference type="EMBL" id="MFD0799919.1"/>
    </source>
</evidence>
<keyword evidence="2" id="KW-0560">Oxidoreductase</keyword>
<evidence type="ECO:0000313" key="3">
    <source>
        <dbReference type="Proteomes" id="UP001596956"/>
    </source>
</evidence>
<dbReference type="GO" id="GO:0016491">
    <property type="term" value="F:oxidoreductase activity"/>
    <property type="evidence" value="ECO:0007669"/>
    <property type="project" value="UniProtKB-KW"/>
</dbReference>
<dbReference type="SMART" id="SM01236">
    <property type="entry name" value="Haem_oxygenase_2"/>
    <property type="match status" value="1"/>
</dbReference>
<feature type="region of interest" description="Disordered" evidence="1">
    <location>
        <begin position="689"/>
        <end position="722"/>
    </location>
</feature>
<dbReference type="Pfam" id="PF14518">
    <property type="entry name" value="Haem_oxygenas_2"/>
    <property type="match status" value="1"/>
</dbReference>
<sequence length="722" mass="79553">MWKPAFRKAIDPEKPWSIEEIRELLREVDRLAVVPDEGGTRPDADEAAPSPAFVRSVLRGTQPMAAALGATLHSLTAPGVFEDDQHLVLLGVYAHDIGVGAPNAARFDAFQRTLAVHGLTEDATTRAKLSDLPGLADELFTAPAVLLALSRRPDCYLAELLGADLHLRGAGLLAPWSYLARSGVQGEWARLDPRNPCDGTESQLHHRVHEVIDTAPIDTERVRWGGELMRVLLRQWEHAVWLGATNAADPRAAMIDLMRRRSREAAVYHNRSRLADRTIQEWFADARENPSGLVDALAESRYVKPGAPDKSLLITKLTDFGGPMFRIFSPEDRDIISRWITSLNDAGSKRAGGAPARPAPQDPPAAPLRFGDRPPPPRRASPDAERPSNIREAYVALQGRHCSPHVRRFANDYIDHWLGLARNSLDRHPFPLPARAPEPGGLREWLLLAHEQHADAIDLEAARNEIPSREDLIESTVQLAPLTLIDGSWLLGFTDVTLAASRIGFSLFETYWDELGNGDIQINHPKLYRDVLQGMGVDLPPTSDPAFARSELLADSSFELPVYWLAIGRFPNSRQPEILGLNLAMELSGVGGSYRTAREALRAHGFSTVFVDIHNTIDNVSTGHSAWAAEAIESFMDAAAMMGTDETRLSELWERVRVGFASLSPRRDKAGFFDESGIGKAIRRLRAPARPADARSISPEAQGALNEELNGPWRGRTPATAR</sequence>
<proteinExistence type="predicted"/>
<gene>
    <name evidence="2" type="ORF">ACFQZU_01100</name>
</gene>
<organism evidence="2 3">
    <name type="scientific">Streptomonospora algeriensis</name>
    <dbReference type="NCBI Taxonomy" id="995084"/>
    <lineage>
        <taxon>Bacteria</taxon>
        <taxon>Bacillati</taxon>
        <taxon>Actinomycetota</taxon>
        <taxon>Actinomycetes</taxon>
        <taxon>Streptosporangiales</taxon>
        <taxon>Nocardiopsidaceae</taxon>
        <taxon>Streptomonospora</taxon>
    </lineage>
</organism>
<evidence type="ECO:0000256" key="1">
    <source>
        <dbReference type="SAM" id="MobiDB-lite"/>
    </source>
</evidence>
<dbReference type="InterPro" id="IPR016084">
    <property type="entry name" value="Haem_Oase-like_multi-hlx"/>
</dbReference>
<dbReference type="EC" id="1.-.-.-" evidence="2"/>
<name>A0ABW3BC37_9ACTN</name>